<protein>
    <submittedName>
        <fullName evidence="8">Histone H2A deubiquitinase MYSM1</fullName>
    </submittedName>
</protein>
<dbReference type="InterPro" id="IPR000555">
    <property type="entry name" value="JAMM/MPN+_dom"/>
</dbReference>
<keyword evidence="5" id="KW-0482">Metalloprotease</keyword>
<dbReference type="STRING" id="151549.A0A4C2A002"/>
<dbReference type="InterPro" id="IPR050242">
    <property type="entry name" value="JAMM_MPN+_peptidase_M67A"/>
</dbReference>
<dbReference type="PROSITE" id="PS50249">
    <property type="entry name" value="MPN"/>
    <property type="match status" value="1"/>
</dbReference>
<evidence type="ECO:0000313" key="9">
    <source>
        <dbReference type="Proteomes" id="UP000299102"/>
    </source>
</evidence>
<evidence type="ECO:0000259" key="7">
    <source>
        <dbReference type="PROSITE" id="PS50249"/>
    </source>
</evidence>
<organism evidence="8 9">
    <name type="scientific">Eumeta variegata</name>
    <name type="common">Bagworm moth</name>
    <name type="synonym">Eumeta japonica</name>
    <dbReference type="NCBI Taxonomy" id="151549"/>
    <lineage>
        <taxon>Eukaryota</taxon>
        <taxon>Metazoa</taxon>
        <taxon>Ecdysozoa</taxon>
        <taxon>Arthropoda</taxon>
        <taxon>Hexapoda</taxon>
        <taxon>Insecta</taxon>
        <taxon>Pterygota</taxon>
        <taxon>Neoptera</taxon>
        <taxon>Endopterygota</taxon>
        <taxon>Lepidoptera</taxon>
        <taxon>Glossata</taxon>
        <taxon>Ditrysia</taxon>
        <taxon>Tineoidea</taxon>
        <taxon>Psychidae</taxon>
        <taxon>Oiketicinae</taxon>
        <taxon>Eumeta</taxon>
    </lineage>
</organism>
<dbReference type="GO" id="GO:0008237">
    <property type="term" value="F:metallopeptidase activity"/>
    <property type="evidence" value="ECO:0007669"/>
    <property type="project" value="UniProtKB-KW"/>
</dbReference>
<feature type="region of interest" description="Disordered" evidence="6">
    <location>
        <begin position="1"/>
        <end position="26"/>
    </location>
</feature>
<dbReference type="OrthoDB" id="7464992at2759"/>
<keyword evidence="2" id="KW-0479">Metal-binding</keyword>
<name>A0A4C2A002_EUMVA</name>
<dbReference type="InterPro" id="IPR037518">
    <property type="entry name" value="MPN"/>
</dbReference>
<evidence type="ECO:0000256" key="6">
    <source>
        <dbReference type="SAM" id="MobiDB-lite"/>
    </source>
</evidence>
<proteinExistence type="predicted"/>
<dbReference type="Pfam" id="PF14464">
    <property type="entry name" value="Prok-JAB"/>
    <property type="match status" value="1"/>
</dbReference>
<evidence type="ECO:0000256" key="2">
    <source>
        <dbReference type="ARBA" id="ARBA00022723"/>
    </source>
</evidence>
<evidence type="ECO:0000256" key="1">
    <source>
        <dbReference type="ARBA" id="ARBA00022670"/>
    </source>
</evidence>
<dbReference type="Proteomes" id="UP000299102">
    <property type="component" value="Unassembled WGS sequence"/>
</dbReference>
<feature type="domain" description="MPN" evidence="7">
    <location>
        <begin position="424"/>
        <end position="556"/>
    </location>
</feature>
<evidence type="ECO:0000313" key="8">
    <source>
        <dbReference type="EMBL" id="GBP93092.1"/>
    </source>
</evidence>
<keyword evidence="1" id="KW-0645">Protease</keyword>
<comment type="caution">
    <text evidence="8">The sequence shown here is derived from an EMBL/GenBank/DDBJ whole genome shotgun (WGS) entry which is preliminary data.</text>
</comment>
<evidence type="ECO:0000256" key="5">
    <source>
        <dbReference type="ARBA" id="ARBA00023049"/>
    </source>
</evidence>
<dbReference type="GO" id="GO:0046872">
    <property type="term" value="F:metal ion binding"/>
    <property type="evidence" value="ECO:0007669"/>
    <property type="project" value="UniProtKB-KW"/>
</dbReference>
<dbReference type="SUPFAM" id="SSF102712">
    <property type="entry name" value="JAB1/MPN domain"/>
    <property type="match status" value="1"/>
</dbReference>
<dbReference type="InterPro" id="IPR028090">
    <property type="entry name" value="JAB_dom_prok"/>
</dbReference>
<dbReference type="Gene3D" id="3.40.140.10">
    <property type="entry name" value="Cytidine Deaminase, domain 2"/>
    <property type="match status" value="1"/>
</dbReference>
<keyword evidence="4" id="KW-0862">Zinc</keyword>
<dbReference type="PANTHER" id="PTHR10410">
    <property type="entry name" value="EUKARYOTIC TRANSLATION INITIATION FACTOR 3 -RELATED"/>
    <property type="match status" value="1"/>
</dbReference>
<keyword evidence="3" id="KW-0378">Hydrolase</keyword>
<reference evidence="8 9" key="1">
    <citation type="journal article" date="2019" name="Commun. Biol.">
        <title>The bagworm genome reveals a unique fibroin gene that provides high tensile strength.</title>
        <authorList>
            <person name="Kono N."/>
            <person name="Nakamura H."/>
            <person name="Ohtoshi R."/>
            <person name="Tomita M."/>
            <person name="Numata K."/>
            <person name="Arakawa K."/>
        </authorList>
    </citation>
    <scope>NUCLEOTIDE SEQUENCE [LARGE SCALE GENOMIC DNA]</scope>
</reference>
<sequence length="657" mass="73159">MTGGEKWTHYDNPMSRKSCPVSPAMHQHRLQNQISMGRSPADSTKYREESKYGRDIRKISQTLTTKTETEIQALIEAEYGINLDPPGIGVFRPHDGSDDEIPPVVQEEVVTEDDTLSVNNVLSMVTTGSPTIPFLQIANEINRATKKNSANKLLKPEDSLNSKKNCCDVIKMDSRDLIFDDELAIGSTEYVGSDDSIDYAMDIDKCHPKMNIKKEKIKKKIGNHRMKALINKRNHKQKFNKSESVKFPQKKDPIPLEGDTKTQKMQILLGSGQALPLCEGEEVIKIEKRSSDVESDIEVDIGSDNDVRTKRSQCKLSPKYIAFEEQENSTEKEDIVVHQEKDAISKQEITVTSQRSLERLLKGKVKIDLEGGGGCTIAHTAAGDVYAVSREPRRRPTTRAAAAPPVALIHTRPYSRDKLAPFTVSLYVSALISMDVQAHCSRGEVMGLLGGALRADASSRRLLVRAYSPAAAAASGTHCDMCPVSQALAAEKLRNAGLELVGWHHSHPRFPPNPSSQDLSTQLQLQQALERPRVPCLGIITSQHWPVGREASQYKCIRAELDASGQEVGYQLCARLQADLTEQTVPDFLQQLRDMLKDETYINEFTVNPVKEVCPDAKITYLRKCLSSVRHHLRSAGYVDQSPITTRLLRGIADIFR</sequence>
<dbReference type="SMART" id="SM00232">
    <property type="entry name" value="JAB_MPN"/>
    <property type="match status" value="1"/>
</dbReference>
<accession>A0A4C2A002</accession>
<evidence type="ECO:0000256" key="4">
    <source>
        <dbReference type="ARBA" id="ARBA00022833"/>
    </source>
</evidence>
<feature type="region of interest" description="Disordered" evidence="6">
    <location>
        <begin position="33"/>
        <end position="52"/>
    </location>
</feature>
<dbReference type="EMBL" id="BGZK01002336">
    <property type="protein sequence ID" value="GBP93092.1"/>
    <property type="molecule type" value="Genomic_DNA"/>
</dbReference>
<evidence type="ECO:0000256" key="3">
    <source>
        <dbReference type="ARBA" id="ARBA00022801"/>
    </source>
</evidence>
<dbReference type="AlphaFoldDB" id="A0A4C2A002"/>
<dbReference type="GO" id="GO:0006508">
    <property type="term" value="P:proteolysis"/>
    <property type="evidence" value="ECO:0007669"/>
    <property type="project" value="UniProtKB-KW"/>
</dbReference>
<keyword evidence="9" id="KW-1185">Reference proteome</keyword>
<gene>
    <name evidence="8" type="primary">MYSM1</name>
    <name evidence="8" type="ORF">EVAR_63261_1</name>
</gene>